<reference evidence="2 3" key="1">
    <citation type="submission" date="2018-09" db="EMBL/GenBank/DDBJ databases">
        <title>Genome sequencing of strain 6GH32-13.</title>
        <authorList>
            <person name="Weon H.-Y."/>
            <person name="Heo J."/>
            <person name="Kwon S.-W."/>
        </authorList>
    </citation>
    <scope>NUCLEOTIDE SEQUENCE [LARGE SCALE GENOMIC DNA]</scope>
    <source>
        <strain evidence="2 3">5GH32-13</strain>
    </source>
</reference>
<dbReference type="InterPro" id="IPR050708">
    <property type="entry name" value="T6SS_VgrG/RHS"/>
</dbReference>
<accession>A0A3B7MJQ4</accession>
<name>A0A3B7MJQ4_9BACT</name>
<dbReference type="EMBL" id="CP032157">
    <property type="protein sequence ID" value="AXY74672.1"/>
    <property type="molecule type" value="Genomic_DNA"/>
</dbReference>
<dbReference type="Gene3D" id="2.180.10.10">
    <property type="entry name" value="RHS repeat-associated core"/>
    <property type="match status" value="2"/>
</dbReference>
<dbReference type="KEGG" id="pseg:D3H65_12070"/>
<dbReference type="InterPro" id="IPR022385">
    <property type="entry name" value="Rhs_assc_core"/>
</dbReference>
<organism evidence="2 3">
    <name type="scientific">Paraflavitalea soli</name>
    <dbReference type="NCBI Taxonomy" id="2315862"/>
    <lineage>
        <taxon>Bacteria</taxon>
        <taxon>Pseudomonadati</taxon>
        <taxon>Bacteroidota</taxon>
        <taxon>Chitinophagia</taxon>
        <taxon>Chitinophagales</taxon>
        <taxon>Chitinophagaceae</taxon>
        <taxon>Paraflavitalea</taxon>
    </lineage>
</organism>
<evidence type="ECO:0000313" key="3">
    <source>
        <dbReference type="Proteomes" id="UP000263900"/>
    </source>
</evidence>
<dbReference type="PANTHER" id="PTHR32305">
    <property type="match status" value="1"/>
</dbReference>
<gene>
    <name evidence="2" type="ORF">D3H65_12070</name>
</gene>
<protein>
    <submittedName>
        <fullName evidence="2">RHS repeat-associated core domain-containing protein</fullName>
    </submittedName>
</protein>
<dbReference type="NCBIfam" id="TIGR03696">
    <property type="entry name" value="Rhs_assc_core"/>
    <property type="match status" value="1"/>
</dbReference>
<dbReference type="Pfam" id="PF20041">
    <property type="entry name" value="DUF6443"/>
    <property type="match status" value="1"/>
</dbReference>
<dbReference type="PANTHER" id="PTHR32305:SF15">
    <property type="entry name" value="PROTEIN RHSA-RELATED"/>
    <property type="match status" value="1"/>
</dbReference>
<dbReference type="InterPro" id="IPR045619">
    <property type="entry name" value="DUF6443"/>
</dbReference>
<dbReference type="Proteomes" id="UP000263900">
    <property type="component" value="Chromosome"/>
</dbReference>
<proteinExistence type="predicted"/>
<evidence type="ECO:0000259" key="1">
    <source>
        <dbReference type="Pfam" id="PF20041"/>
    </source>
</evidence>
<evidence type="ECO:0000313" key="2">
    <source>
        <dbReference type="EMBL" id="AXY74672.1"/>
    </source>
</evidence>
<keyword evidence="3" id="KW-1185">Reference proteome</keyword>
<feature type="domain" description="DUF6443" evidence="1">
    <location>
        <begin position="60"/>
        <end position="206"/>
    </location>
</feature>
<sequence>MCEIYISRRRIFKGYYKARMLVLLMLITMFCGAQESVPSPVYGSNIPLNYVRTWSAGYSVNSSATLKQGTLLQVKQSTQYFDGLGRIFQTVSKQGAMATVTSPNGTFEDIAAAVDLVQPVLYDALGREQYKFVAFAANNAGGNVSVADGELKLTPYAQHQLFMDGYFSSQNEANYYSKSIFEITPLSRAMEQFAPGKSWAGTASQLNANDRHSQKFKYWSNTAADAVRIWDITDGTAANPLSSVYATTTAYLPGTLFKTVSEDEHGKQVIEFKDKEGQVILRKIQLTAAADDGTGSGYLGWLCTYYLYDDLNHLRCVIQPEGVNALYNAGWDFSQVAPTGGGGGAILLEEQCFRYEFDFRDRIVVKKVPGAFPAYMVYDNRDRLVLTQDGNLAAQATPQWRYTQYDNFNRAVATGIWTTNIPLATHISAANGVPTSLQDNYPAANAAGLEELTRTFYDDYGFLSNTAYAGHGLPITASTAYANAYLEPVSNTTWPYAQSVAINNNVKSMVTGGRVRALGTNTWLYSANYYDGKGRVILVQQKNLTGGTDNKTTQYSFSGAPFLEVQQQEVVGGSGTETTVTVTKFTYDALGRMVKTEKKVSNSSVAASMPAFKTVSKIFYNTLGQVKEKAIGTKPGNSSLPLENLHYEYNVRGWLLGINRAFTSPAVDAVPGTSSWFGFDLGYDKLANASGRSYTAVQYNGNLEGMIWRSVGDGVSRKYDFGYDAANRLLRGVFEQRNADGNWNNSQVNYGMMMGDDGFDVASAYDLNGNIKRMQQWGLKAGANAQVDDLRYTYKQNGKSNQLQNVIDLANDAGTMLGDFRTASTHPQYTAKLNPSTQANTIADYAYDANGNLITDLNKAIGTQIPSPGNGGAITYNHLNLPWVITVAGKGTITFAYDGLGRKLKKTVAEGANITTTWYIGSDVYEQKNSGPLVLQFETHEDGRIRNATLNGGTGLVYDYFLKDHLGNVRMVLTEEQKVLRYPASTLEGSTTIGINSLINTEKNYFTIDESKIKHEINIPDWGNAIDNVYYNHNGNPPANDNYPQGVTPASTIESVNLYELNGASNRTGLQFMIKVMAGDKIDIFGRSYYKNTATINNSNSTLLDVATILGGMLQVPGSAVAAKGVTGTQLAAINNGTIPSSFIRGNNNETTTVPKAYINYLFFDDQFKYVGGDFSRVGTSDIVKDHWTVDQANLKGVMVPKNGYLFVYVSNESNVNVYFDNIQVIRTPGPLLEETHYYPFGLAMSGISSRATNGIAGNKIKFGGKELQSEEFSDGSGLELYDFDFRTLDPQIGRFHGIDPLSDLDRRWTPYRYAYNNPLRYIDPDGLWEIEIGEREIMKKGKGTGKFEKYIQFVAEKGDDISTLAEQTGLSKEKLEKGLQGVEIKEGTKLDKLGVRAADNIISEGNYYLNNQGRAWNSNCFGTALSLSKDGRINFDIDNSRTGTIGNPQDADQKLQENFKQTEKPTFGDVIRYAFADGYKGRDDFGHGLPDKGNEAGGTQHYAVFLLKTKSGDVYVFSKNGAGEKGPWVVTKDSSFTSSYGERTPIGTGSPYYTTK</sequence>
<dbReference type="OrthoDB" id="976756at2"/>